<organism evidence="1 2">
    <name type="scientific">Formimonas warabiya</name>
    <dbReference type="NCBI Taxonomy" id="1761012"/>
    <lineage>
        <taxon>Bacteria</taxon>
        <taxon>Bacillati</taxon>
        <taxon>Bacillota</taxon>
        <taxon>Clostridia</taxon>
        <taxon>Eubacteriales</taxon>
        <taxon>Peptococcaceae</taxon>
        <taxon>Candidatus Formimonas</taxon>
    </lineage>
</organism>
<name>A0A3G1KPE2_FORW1</name>
<evidence type="ECO:0000313" key="2">
    <source>
        <dbReference type="Proteomes" id="UP000323521"/>
    </source>
</evidence>
<gene>
    <name evidence="1" type="ORF">DCMF_05505</name>
</gene>
<dbReference type="Proteomes" id="UP000323521">
    <property type="component" value="Chromosome"/>
</dbReference>
<accession>A0A3G1KPE2</accession>
<dbReference type="AlphaFoldDB" id="A0A3G1KPE2"/>
<evidence type="ECO:0000313" key="1">
    <source>
        <dbReference type="EMBL" id="ATW24317.1"/>
    </source>
</evidence>
<dbReference type="OrthoDB" id="1907002at2"/>
<sequence length="150" mass="16389">MSREKVTAYFNTFKAAQDTMDDLKNAGFSGAYLDLNDQITDMDTQINQPGTASSNNSLASLVLKSGSPAVSFNRAPLMAANPMVSGMGDFEEIFSVRCRLIVETDRENTAQVKEIIKNREGSFEDPHVGLPKGLENVGLEEVILSNIEQI</sequence>
<keyword evidence="2" id="KW-1185">Reference proteome</keyword>
<dbReference type="RefSeq" id="WP_148133499.1">
    <property type="nucleotide sequence ID" value="NZ_CP017634.1"/>
</dbReference>
<protein>
    <submittedName>
        <fullName evidence="1">Uncharacterized protein</fullName>
    </submittedName>
</protein>
<dbReference type="EMBL" id="CP017634">
    <property type="protein sequence ID" value="ATW24317.1"/>
    <property type="molecule type" value="Genomic_DNA"/>
</dbReference>
<reference evidence="1 2" key="1">
    <citation type="submission" date="2016-10" db="EMBL/GenBank/DDBJ databases">
        <title>Complete Genome Sequence of Peptococcaceae strain DCMF.</title>
        <authorList>
            <person name="Edwards R.J."/>
            <person name="Holland S.I."/>
            <person name="Deshpande N.P."/>
            <person name="Wong Y.K."/>
            <person name="Ertan H."/>
            <person name="Manefield M."/>
            <person name="Russell T.L."/>
            <person name="Lee M.J."/>
        </authorList>
    </citation>
    <scope>NUCLEOTIDE SEQUENCE [LARGE SCALE GENOMIC DNA]</scope>
    <source>
        <strain evidence="1 2">DCMF</strain>
    </source>
</reference>
<proteinExistence type="predicted"/>
<dbReference type="KEGG" id="fwa:DCMF_05505"/>